<dbReference type="PANTHER" id="PTHR43081:SF11">
    <property type="entry name" value="BLR2264 PROTEIN"/>
    <property type="match status" value="1"/>
</dbReference>
<dbReference type="Proteomes" id="UP000761264">
    <property type="component" value="Unassembled WGS sequence"/>
</dbReference>
<dbReference type="InterPro" id="IPR050697">
    <property type="entry name" value="Adenylyl/Guanylyl_Cyclase_3/4"/>
</dbReference>
<dbReference type="SUPFAM" id="SSF55781">
    <property type="entry name" value="GAF domain-like"/>
    <property type="match status" value="1"/>
</dbReference>
<dbReference type="Gene3D" id="3.30.70.1230">
    <property type="entry name" value="Nucleotide cyclase"/>
    <property type="match status" value="1"/>
</dbReference>
<dbReference type="SMART" id="SM00044">
    <property type="entry name" value="CYCc"/>
    <property type="match status" value="1"/>
</dbReference>
<comment type="caution">
    <text evidence="2">The sequence shown here is derived from an EMBL/GenBank/DDBJ whole genome shotgun (WGS) entry which is preliminary data.</text>
</comment>
<dbReference type="GO" id="GO:0004016">
    <property type="term" value="F:adenylate cyclase activity"/>
    <property type="evidence" value="ECO:0007669"/>
    <property type="project" value="UniProtKB-ARBA"/>
</dbReference>
<dbReference type="RefSeq" id="WP_167223579.1">
    <property type="nucleotide sequence ID" value="NZ_JAAQPH010000005.1"/>
</dbReference>
<dbReference type="CDD" id="cd07302">
    <property type="entry name" value="CHD"/>
    <property type="match status" value="1"/>
</dbReference>
<reference evidence="2" key="1">
    <citation type="submission" date="2020-03" db="EMBL/GenBank/DDBJ databases">
        <title>Genome of Pelagibius litoralis DSM 21314T.</title>
        <authorList>
            <person name="Wang G."/>
        </authorList>
    </citation>
    <scope>NUCLEOTIDE SEQUENCE</scope>
    <source>
        <strain evidence="2">DSM 21314</strain>
    </source>
</reference>
<dbReference type="Pfam" id="PF00211">
    <property type="entry name" value="Guanylate_cyc"/>
    <property type="match status" value="1"/>
</dbReference>
<evidence type="ECO:0000313" key="2">
    <source>
        <dbReference type="EMBL" id="NIA68720.1"/>
    </source>
</evidence>
<name>A0A967EXB7_9PROT</name>
<dbReference type="AlphaFoldDB" id="A0A967EXB7"/>
<accession>A0A967EXB7</accession>
<evidence type="ECO:0000313" key="3">
    <source>
        <dbReference type="Proteomes" id="UP000761264"/>
    </source>
</evidence>
<dbReference type="InterPro" id="IPR001054">
    <property type="entry name" value="A/G_cyclase"/>
</dbReference>
<dbReference type="SUPFAM" id="SSF55073">
    <property type="entry name" value="Nucleotide cyclase"/>
    <property type="match status" value="1"/>
</dbReference>
<keyword evidence="3" id="KW-1185">Reference proteome</keyword>
<evidence type="ECO:0000259" key="1">
    <source>
        <dbReference type="PROSITE" id="PS50125"/>
    </source>
</evidence>
<dbReference type="InterPro" id="IPR029787">
    <property type="entry name" value="Nucleotide_cyclase"/>
</dbReference>
<proteinExistence type="predicted"/>
<dbReference type="PANTHER" id="PTHR43081">
    <property type="entry name" value="ADENYLATE CYCLASE, TERMINAL-DIFFERENTIATION SPECIFIC-RELATED"/>
    <property type="match status" value="1"/>
</dbReference>
<sequence length="398" mass="43018">MSIQASSLDDMDRDVLAKALAIQNWLIGEARFLEDPDDAVEGFVQRLIDAGVPLDRFTSAIPTLHAVRQGLGRKWARGEGIKVLEFGWGNDEIYEASPYALAHRTRDWVQFRLAEIDDGAFGVVAELRAGGYAHYICMPVFFRDGAEGGLTFATRHPEGFSAADLALLRALEDSVAIVLDINRVWILLHETLRTYVGEEPQARILSGQVRRGDVVPMRAAIVFADMRGFTTLSSALTVEETVVLLNRYFDSVVPPIEEAGGEVLKYIGDGVLAIYGAGDDERAACAKALAAAQAIVRRVAEDQAEVPAALRFDIKVALHFGEVAYGNIGSGARLDYTVVGNGVNLASRLADLAGILGHRLLVSSDFAGLLPDVGFASCGEHQLRGVGKPQTVFEPVQV</sequence>
<dbReference type="InterPro" id="IPR029016">
    <property type="entry name" value="GAF-like_dom_sf"/>
</dbReference>
<gene>
    <name evidence="2" type="ORF">HBA54_08970</name>
</gene>
<dbReference type="Gene3D" id="3.30.450.40">
    <property type="match status" value="1"/>
</dbReference>
<organism evidence="2 3">
    <name type="scientific">Pelagibius litoralis</name>
    <dbReference type="NCBI Taxonomy" id="374515"/>
    <lineage>
        <taxon>Bacteria</taxon>
        <taxon>Pseudomonadati</taxon>
        <taxon>Pseudomonadota</taxon>
        <taxon>Alphaproteobacteria</taxon>
        <taxon>Rhodospirillales</taxon>
        <taxon>Rhodovibrionaceae</taxon>
        <taxon>Pelagibius</taxon>
    </lineage>
</organism>
<feature type="domain" description="Guanylate cyclase" evidence="1">
    <location>
        <begin position="220"/>
        <end position="350"/>
    </location>
</feature>
<dbReference type="GO" id="GO:0035556">
    <property type="term" value="P:intracellular signal transduction"/>
    <property type="evidence" value="ECO:0007669"/>
    <property type="project" value="InterPro"/>
</dbReference>
<protein>
    <submittedName>
        <fullName evidence="2">Adenylate/guanylate cyclase domain-containing protein</fullName>
    </submittedName>
</protein>
<dbReference type="GO" id="GO:0006171">
    <property type="term" value="P:cAMP biosynthetic process"/>
    <property type="evidence" value="ECO:0007669"/>
    <property type="project" value="TreeGrafter"/>
</dbReference>
<dbReference type="EMBL" id="JAAQPH010000005">
    <property type="protein sequence ID" value="NIA68720.1"/>
    <property type="molecule type" value="Genomic_DNA"/>
</dbReference>
<dbReference type="PROSITE" id="PS50125">
    <property type="entry name" value="GUANYLATE_CYCLASE_2"/>
    <property type="match status" value="1"/>
</dbReference>